<evidence type="ECO:0000256" key="2">
    <source>
        <dbReference type="ARBA" id="ARBA00002357"/>
    </source>
</evidence>
<dbReference type="SUPFAM" id="SSF50465">
    <property type="entry name" value="EF-Tu/eEF-1alpha/eIF2-gamma C-terminal domain"/>
    <property type="match status" value="1"/>
</dbReference>
<dbReference type="Pfam" id="PF22594">
    <property type="entry name" value="GTP-eEF1A_C"/>
    <property type="match status" value="1"/>
</dbReference>
<dbReference type="CDD" id="cd03695">
    <property type="entry name" value="CysN_NodQ_II"/>
    <property type="match status" value="1"/>
</dbReference>
<comment type="similarity">
    <text evidence="3">In the C-terminal section; belongs to the APS kinase family.</text>
</comment>
<evidence type="ECO:0000256" key="1">
    <source>
        <dbReference type="ARBA" id="ARBA00001823"/>
    </source>
</evidence>
<keyword evidence="15" id="KW-1185">Reference proteome</keyword>
<keyword evidence="12" id="KW-0418">Kinase</keyword>
<evidence type="ECO:0000256" key="6">
    <source>
        <dbReference type="ARBA" id="ARBA00022695"/>
    </source>
</evidence>
<dbReference type="GO" id="GO:0070814">
    <property type="term" value="P:hydrogen sulfide biosynthetic process"/>
    <property type="evidence" value="ECO:0007669"/>
    <property type="project" value="UniProtKB-UniRule"/>
</dbReference>
<comment type="function">
    <text evidence="2">APS kinase catalyzes the synthesis of activated sulfate.</text>
</comment>
<dbReference type="Gene3D" id="2.40.30.10">
    <property type="entry name" value="Translation factors"/>
    <property type="match status" value="2"/>
</dbReference>
<dbReference type="InterPro" id="IPR050100">
    <property type="entry name" value="TRAFAC_GTPase_members"/>
</dbReference>
<dbReference type="RefSeq" id="WP_145017638.1">
    <property type="nucleotide sequence ID" value="NZ_VLLN01000002.1"/>
</dbReference>
<dbReference type="InterPro" id="IPR044138">
    <property type="entry name" value="CysN_II"/>
</dbReference>
<comment type="caution">
    <text evidence="14">The sequence shown here is derived from an EMBL/GenBank/DDBJ whole genome shotgun (WGS) entry which is preliminary data.</text>
</comment>
<dbReference type="UniPathway" id="UPA00140">
    <property type="reaction ID" value="UER00205"/>
</dbReference>
<dbReference type="CDD" id="cd04166">
    <property type="entry name" value="CysN_ATPS"/>
    <property type="match status" value="1"/>
</dbReference>
<keyword evidence="12" id="KW-0597">Phosphoprotein</keyword>
<dbReference type="InterPro" id="IPR059117">
    <property type="entry name" value="APS_kinase_dom"/>
</dbReference>
<dbReference type="AlphaFoldDB" id="A0A562WS80"/>
<name>A0A562WS80_9BACT</name>
<dbReference type="InterPro" id="IPR002891">
    <property type="entry name" value="APS"/>
</dbReference>
<dbReference type="NCBIfam" id="TIGR02034">
    <property type="entry name" value="CysN"/>
    <property type="match status" value="1"/>
</dbReference>
<protein>
    <recommendedName>
        <fullName evidence="12">Adenylyl-sulfate kinase</fullName>
        <ecNumber evidence="12">2.7.1.25</ecNumber>
    </recommendedName>
    <alternativeName>
        <fullName evidence="12">APS kinase</fullName>
    </alternativeName>
    <alternativeName>
        <fullName evidence="12">ATP adenosine-5'-phosphosulfate 3'-phosphotransferase</fullName>
    </alternativeName>
    <alternativeName>
        <fullName evidence="12">Adenosine-5'-phosphosulfate kinase</fullName>
    </alternativeName>
</protein>
<dbReference type="SUPFAM" id="SSF52540">
    <property type="entry name" value="P-loop containing nucleoside triphosphate hydrolases"/>
    <property type="match status" value="2"/>
</dbReference>
<dbReference type="EC" id="2.7.1.25" evidence="12"/>
<keyword evidence="7 12" id="KW-0547">Nucleotide-binding</keyword>
<dbReference type="Pfam" id="PF01583">
    <property type="entry name" value="APS_kinase"/>
    <property type="match status" value="1"/>
</dbReference>
<feature type="active site" description="Phosphoserine intermediate" evidence="12">
    <location>
        <position position="536"/>
    </location>
</feature>
<dbReference type="InterPro" id="IPR000795">
    <property type="entry name" value="T_Tr_GTP-bd_dom"/>
</dbReference>
<dbReference type="InterPro" id="IPR031157">
    <property type="entry name" value="G_TR_CS"/>
</dbReference>
<dbReference type="FunFam" id="3.40.50.300:FF:000119">
    <property type="entry name" value="Sulfate adenylyltransferase subunit 1"/>
    <property type="match status" value="1"/>
</dbReference>
<evidence type="ECO:0000256" key="3">
    <source>
        <dbReference type="ARBA" id="ARBA00005438"/>
    </source>
</evidence>
<comment type="function">
    <text evidence="12">Catalyzes the synthesis of activated sulfate.</text>
</comment>
<dbReference type="SUPFAM" id="SSF50447">
    <property type="entry name" value="Translation proteins"/>
    <property type="match status" value="1"/>
</dbReference>
<evidence type="ECO:0000256" key="8">
    <source>
        <dbReference type="ARBA" id="ARBA00022840"/>
    </source>
</evidence>
<evidence type="ECO:0000256" key="12">
    <source>
        <dbReference type="HAMAP-Rule" id="MF_00065"/>
    </source>
</evidence>
<dbReference type="PANTHER" id="PTHR23115">
    <property type="entry name" value="TRANSLATION FACTOR"/>
    <property type="match status" value="1"/>
</dbReference>
<comment type="pathway">
    <text evidence="12">Sulfur metabolism; hydrogen sulfide biosynthesis; sulfite from sulfate: step 2/3.</text>
</comment>
<dbReference type="EMBL" id="VLLN01000002">
    <property type="protein sequence ID" value="TWJ33030.1"/>
    <property type="molecule type" value="Genomic_DNA"/>
</dbReference>
<proteinExistence type="inferred from homology"/>
<dbReference type="InterPro" id="IPR054696">
    <property type="entry name" value="GTP-eEF1A_C"/>
</dbReference>
<feature type="domain" description="Tr-type G" evidence="13">
    <location>
        <begin position="8"/>
        <end position="222"/>
    </location>
</feature>
<dbReference type="Gene3D" id="3.40.50.300">
    <property type="entry name" value="P-loop containing nucleotide triphosphate hydrolases"/>
    <property type="match status" value="2"/>
</dbReference>
<dbReference type="Proteomes" id="UP000319449">
    <property type="component" value="Unassembled WGS sequence"/>
</dbReference>
<keyword evidence="8 12" id="KW-0067">ATP-binding</keyword>
<dbReference type="GO" id="GO:0005525">
    <property type="term" value="F:GTP binding"/>
    <property type="evidence" value="ECO:0007669"/>
    <property type="project" value="UniProtKB-KW"/>
</dbReference>
<dbReference type="NCBIfam" id="NF003013">
    <property type="entry name" value="PRK03846.1"/>
    <property type="match status" value="1"/>
</dbReference>
<dbReference type="PROSITE" id="PS51722">
    <property type="entry name" value="G_TR_2"/>
    <property type="match status" value="1"/>
</dbReference>
<keyword evidence="6" id="KW-0548">Nucleotidyltransferase</keyword>
<dbReference type="InterPro" id="IPR044139">
    <property type="entry name" value="CysN_NoDQ_III"/>
</dbReference>
<dbReference type="CDD" id="cd02027">
    <property type="entry name" value="APSK"/>
    <property type="match status" value="1"/>
</dbReference>
<evidence type="ECO:0000256" key="4">
    <source>
        <dbReference type="ARBA" id="ARBA00007237"/>
    </source>
</evidence>
<dbReference type="InterPro" id="IPR009000">
    <property type="entry name" value="Transl_B-barrel_sf"/>
</dbReference>
<dbReference type="PRINTS" id="PR00315">
    <property type="entry name" value="ELONGATNFCT"/>
</dbReference>
<evidence type="ECO:0000256" key="7">
    <source>
        <dbReference type="ARBA" id="ARBA00022741"/>
    </source>
</evidence>
<dbReference type="PROSITE" id="PS00301">
    <property type="entry name" value="G_TR_1"/>
    <property type="match status" value="1"/>
</dbReference>
<dbReference type="InterPro" id="IPR011779">
    <property type="entry name" value="SO4_adenylTrfase_lsu"/>
</dbReference>
<evidence type="ECO:0000313" key="14">
    <source>
        <dbReference type="EMBL" id="TWJ33030.1"/>
    </source>
</evidence>
<comment type="similarity">
    <text evidence="12">Belongs to the APS kinase family.</text>
</comment>
<dbReference type="GO" id="GO:0004020">
    <property type="term" value="F:adenylylsulfate kinase activity"/>
    <property type="evidence" value="ECO:0007669"/>
    <property type="project" value="UniProtKB-UniRule"/>
</dbReference>
<dbReference type="HAMAP" id="MF_00065">
    <property type="entry name" value="Adenylyl_sulf_kinase"/>
    <property type="match status" value="1"/>
</dbReference>
<evidence type="ECO:0000256" key="9">
    <source>
        <dbReference type="ARBA" id="ARBA00023134"/>
    </source>
</evidence>
<dbReference type="InterPro" id="IPR027417">
    <property type="entry name" value="P-loop_NTPase"/>
</dbReference>
<dbReference type="GO" id="GO:0005524">
    <property type="term" value="F:ATP binding"/>
    <property type="evidence" value="ECO:0007669"/>
    <property type="project" value="UniProtKB-UniRule"/>
</dbReference>
<feature type="binding site" evidence="12">
    <location>
        <begin position="462"/>
        <end position="469"/>
    </location>
    <ligand>
        <name>ATP</name>
        <dbReference type="ChEBI" id="CHEBI:30616"/>
    </ligand>
</feature>
<evidence type="ECO:0000256" key="10">
    <source>
        <dbReference type="ARBA" id="ARBA00023268"/>
    </source>
</evidence>
<evidence type="ECO:0000259" key="13">
    <source>
        <dbReference type="PROSITE" id="PS51722"/>
    </source>
</evidence>
<dbReference type="InterPro" id="IPR041757">
    <property type="entry name" value="CysN_GTP-bd"/>
</dbReference>
<dbReference type="GO" id="GO:0003924">
    <property type="term" value="F:GTPase activity"/>
    <property type="evidence" value="ECO:0007669"/>
    <property type="project" value="InterPro"/>
</dbReference>
<dbReference type="CDD" id="cd04095">
    <property type="entry name" value="CysN_NoDQ_III"/>
    <property type="match status" value="1"/>
</dbReference>
<dbReference type="Pfam" id="PF00009">
    <property type="entry name" value="GTP_EFTU"/>
    <property type="match status" value="1"/>
</dbReference>
<dbReference type="NCBIfam" id="TIGR00455">
    <property type="entry name" value="apsK"/>
    <property type="match status" value="1"/>
</dbReference>
<gene>
    <name evidence="12" type="primary">cysC</name>
    <name evidence="14" type="ORF">JN12_00441</name>
</gene>
<dbReference type="GO" id="GO:0000103">
    <property type="term" value="P:sulfate assimilation"/>
    <property type="evidence" value="ECO:0007669"/>
    <property type="project" value="UniProtKB-UniRule"/>
</dbReference>
<accession>A0A562WS80</accession>
<comment type="similarity">
    <text evidence="4">In the N-terminal section; belongs to the TRAFAC class translation factor GTPase superfamily. Classic translation factor GTPase family. CysN/NodQ subfamily.</text>
</comment>
<evidence type="ECO:0000256" key="5">
    <source>
        <dbReference type="ARBA" id="ARBA00022679"/>
    </source>
</evidence>
<evidence type="ECO:0000256" key="11">
    <source>
        <dbReference type="ARBA" id="ARBA00049370"/>
    </source>
</evidence>
<dbReference type="NCBIfam" id="NF004035">
    <property type="entry name" value="PRK05506.1"/>
    <property type="match status" value="1"/>
</dbReference>
<keyword evidence="5 12" id="KW-0808">Transferase</keyword>
<comment type="catalytic activity">
    <reaction evidence="11">
        <text>sulfate + ATP + H(+) = adenosine 5'-phosphosulfate + diphosphate</text>
        <dbReference type="Rhea" id="RHEA:18133"/>
        <dbReference type="ChEBI" id="CHEBI:15378"/>
        <dbReference type="ChEBI" id="CHEBI:16189"/>
        <dbReference type="ChEBI" id="CHEBI:30616"/>
        <dbReference type="ChEBI" id="CHEBI:33019"/>
        <dbReference type="ChEBI" id="CHEBI:58243"/>
        <dbReference type="EC" id="2.7.7.4"/>
    </reaction>
</comment>
<dbReference type="OrthoDB" id="9804504at2"/>
<dbReference type="GO" id="GO:0004781">
    <property type="term" value="F:sulfate adenylyltransferase (ATP) activity"/>
    <property type="evidence" value="ECO:0007669"/>
    <property type="project" value="UniProtKB-EC"/>
</dbReference>
<sequence>MTAQTHDQGILRFLTAGSVDDGKSTLIGRLLYDAGALYDDHVASLRRPGADLDAELDFSLLTDGLRAEREQGITIDVAYRYFATSRRRFIIADAPGHEQYTRNMATAASQADLAVLLIDAKLGVSTQSKRHAFIGALMGIPRFVVAINKMDLVGYSEERFREIEEEYREFAVRLGLANLQFIPVCAVSGENLVHKGGNMPWYAGPPLLSHLEEVYVAGDRNLIDFRLPVQRVIHLSGSFRGVGGRVASGVLRAGDEVMVLPSGFRTRIATVGVGMNSASRAVAGESVTVTLEDDLDVGRGDILVHPGNVPPERRELEAMLVWTGDEPLQPGEVYWIKQATTWVKGRCEAIHYRVDPNSLRREEMDCLSLNDIGRARFSLNRPLFADEYRKNRALGAFIVVSVSTGDTLGAATIVDRTDYDAELKTERSVPPLRTVVWHEGQVTPALRESVLRQRPITLWLTGLSGAGKSTLAFALERRLIEAGHPCFVLDGDNVRHGLNRDLGFSPRDRAENIRRVAEVARLINEAGLIVITSFISPFREDREMARQIIGPERFVETFLSTSITECERRDPKGLYRKARTGELPGFTGISAPYEPPEQPELTIDTETYSVEQGVALLLERLEGVLHG</sequence>
<evidence type="ECO:0000313" key="15">
    <source>
        <dbReference type="Proteomes" id="UP000319449"/>
    </source>
</evidence>
<dbReference type="InterPro" id="IPR009001">
    <property type="entry name" value="Transl_elong_EF1A/Init_IF2_C"/>
</dbReference>
<comment type="catalytic activity">
    <reaction evidence="1 12">
        <text>adenosine 5'-phosphosulfate + ATP = 3'-phosphoadenylyl sulfate + ADP + H(+)</text>
        <dbReference type="Rhea" id="RHEA:24152"/>
        <dbReference type="ChEBI" id="CHEBI:15378"/>
        <dbReference type="ChEBI" id="CHEBI:30616"/>
        <dbReference type="ChEBI" id="CHEBI:58243"/>
        <dbReference type="ChEBI" id="CHEBI:58339"/>
        <dbReference type="ChEBI" id="CHEBI:456216"/>
        <dbReference type="EC" id="2.7.1.25"/>
    </reaction>
</comment>
<keyword evidence="10" id="KW-0511">Multifunctional enzyme</keyword>
<reference evidence="14 15" key="1">
    <citation type="submission" date="2019-07" db="EMBL/GenBank/DDBJ databases">
        <title>Genomic Encyclopedia of Archaeal and Bacterial Type Strains, Phase II (KMG-II): from individual species to whole genera.</title>
        <authorList>
            <person name="Goeker M."/>
        </authorList>
    </citation>
    <scope>NUCLEOTIDE SEQUENCE [LARGE SCALE GENOMIC DNA]</scope>
    <source>
        <strain evidence="14 15">ATCC BAA-1139</strain>
    </source>
</reference>
<organism evidence="14 15">
    <name type="scientific">Geobacter argillaceus</name>
    <dbReference type="NCBI Taxonomy" id="345631"/>
    <lineage>
        <taxon>Bacteria</taxon>
        <taxon>Pseudomonadati</taxon>
        <taxon>Thermodesulfobacteriota</taxon>
        <taxon>Desulfuromonadia</taxon>
        <taxon>Geobacterales</taxon>
        <taxon>Geobacteraceae</taxon>
        <taxon>Geobacter</taxon>
    </lineage>
</organism>
<keyword evidence="9" id="KW-0342">GTP-binding</keyword>